<dbReference type="EMBL" id="FO082268">
    <property type="protein sequence ID" value="CCO18748.1"/>
    <property type="molecule type" value="Genomic_DNA"/>
</dbReference>
<dbReference type="GeneID" id="19012827"/>
<evidence type="ECO:0000256" key="1">
    <source>
        <dbReference type="SAM" id="Coils"/>
    </source>
</evidence>
<gene>
    <name evidence="3" type="ordered locus">Bathy11g01470</name>
</gene>
<dbReference type="AlphaFoldDB" id="K8FAU0"/>
<feature type="region of interest" description="Disordered" evidence="2">
    <location>
        <begin position="530"/>
        <end position="573"/>
    </location>
</feature>
<proteinExistence type="predicted"/>
<reference evidence="3 4" key="1">
    <citation type="submission" date="2011-10" db="EMBL/GenBank/DDBJ databases">
        <authorList>
            <person name="Genoscope - CEA"/>
        </authorList>
    </citation>
    <scope>NUCLEOTIDE SEQUENCE [LARGE SCALE GENOMIC DNA]</scope>
    <source>
        <strain evidence="3 4">RCC 1105</strain>
    </source>
</reference>
<sequence>MKHFPEKCSTFISRFARFLKTTTTKRMTAVPDAHANNAKLLSFLFALLALIVLLLAASKTTNTTKDVENEDENGALLKRSDASALLKNVPENDDMRKKTYCAKVANVGEWFFGETACEYAQMEMDFAHSFDACDEGDEASGWWFERRRRRARRKEAKAWVPDEGLMDACQFFRFASATIQTSRSSFSSSSTSVAIDTDATATAVEVAKEAREEEEEEVKEEVRDENAENDFAIQRMMRGRDALFVGDSQVRHVYAAFLRLAAIGDAHEAHLHPLQRPKKLKNSPFNRKYRAYAAKIARKSKGDVVNGEEVLEEENIEAEVVGDIPGDKRAKTDPLKHRNWTFAIQGGGVAHFVWAPEARDVVEVVKERLLLDSDGESTKDSKFASPDFLVAGVGLWHMLHEADANDFQRQIAEVKALLDDIDFKTTVPFWLTVSKPGPSHLMNSVKKQTHLTEDSWASYREATEKEFSDDVSQTLAIDFGALTEKCGPKCSVDGVHVDETAYDAAAQILLNALASLWDVKIPNFRFSSKRNQSRKSSSNSQEKDDNNSLVVVDPEEDSEYEPLDFKEPSEKLE</sequence>
<feature type="compositionally biased region" description="Basic and acidic residues" evidence="2">
    <location>
        <begin position="563"/>
        <end position="573"/>
    </location>
</feature>
<evidence type="ECO:0000256" key="2">
    <source>
        <dbReference type="SAM" id="MobiDB-lite"/>
    </source>
</evidence>
<name>K8FAU0_9CHLO</name>
<dbReference type="KEGG" id="bpg:Bathy11g01470"/>
<accession>K8FAU0</accession>
<dbReference type="RefSeq" id="XP_007510403.1">
    <property type="nucleotide sequence ID" value="XM_007510341.1"/>
</dbReference>
<organism evidence="3 4">
    <name type="scientific">Bathycoccus prasinos</name>
    <dbReference type="NCBI Taxonomy" id="41875"/>
    <lineage>
        <taxon>Eukaryota</taxon>
        <taxon>Viridiplantae</taxon>
        <taxon>Chlorophyta</taxon>
        <taxon>Mamiellophyceae</taxon>
        <taxon>Mamiellales</taxon>
        <taxon>Bathycoccaceae</taxon>
        <taxon>Bathycoccus</taxon>
    </lineage>
</organism>
<protein>
    <submittedName>
        <fullName evidence="3">Uncharacterized protein</fullName>
    </submittedName>
</protein>
<feature type="compositionally biased region" description="Acidic residues" evidence="2">
    <location>
        <begin position="553"/>
        <end position="562"/>
    </location>
</feature>
<keyword evidence="1" id="KW-0175">Coiled coil</keyword>
<evidence type="ECO:0000313" key="4">
    <source>
        <dbReference type="Proteomes" id="UP000198341"/>
    </source>
</evidence>
<keyword evidence="4" id="KW-1185">Reference proteome</keyword>
<evidence type="ECO:0000313" key="3">
    <source>
        <dbReference type="EMBL" id="CCO18748.1"/>
    </source>
</evidence>
<dbReference type="OrthoDB" id="514564at2759"/>
<dbReference type="Proteomes" id="UP000198341">
    <property type="component" value="Chromosome 11"/>
</dbReference>
<feature type="coiled-coil region" evidence="1">
    <location>
        <begin position="204"/>
        <end position="235"/>
    </location>
</feature>